<dbReference type="EMBL" id="VFPE01000001">
    <property type="protein sequence ID" value="TQM34264.1"/>
    <property type="molecule type" value="Genomic_DNA"/>
</dbReference>
<reference evidence="2 3" key="1">
    <citation type="submission" date="2019-06" db="EMBL/GenBank/DDBJ databases">
        <title>Sequencing the genomes of 1000 actinobacteria strains.</title>
        <authorList>
            <person name="Klenk H.-P."/>
        </authorList>
    </citation>
    <scope>NUCLEOTIDE SEQUENCE [LARGE SCALE GENOMIC DNA]</scope>
    <source>
        <strain evidence="2 3">DSM 105492</strain>
    </source>
</reference>
<sequence>MSESSVWRTWKPYAVIAALAVGGIWWWNSQSSLAALKDGPYSCTAVFVNADGKYSALTDDAGNRMYADAVVDGGEVVSLSAGQTITSVDLASLIVRSKGDSHFHVTDDPAMHSYDAIACDYAG</sequence>
<proteinExistence type="predicted"/>
<accession>A0A543FKR2</accession>
<evidence type="ECO:0000313" key="2">
    <source>
        <dbReference type="EMBL" id="TQM34264.1"/>
    </source>
</evidence>
<evidence type="ECO:0000256" key="1">
    <source>
        <dbReference type="SAM" id="Phobius"/>
    </source>
</evidence>
<evidence type="ECO:0000313" key="3">
    <source>
        <dbReference type="Proteomes" id="UP000320235"/>
    </source>
</evidence>
<name>A0A543FKR2_9MICO</name>
<keyword evidence="1" id="KW-0472">Membrane</keyword>
<protein>
    <submittedName>
        <fullName evidence="2">Uncharacterized protein</fullName>
    </submittedName>
</protein>
<keyword evidence="1" id="KW-1133">Transmembrane helix</keyword>
<organism evidence="2 3">
    <name type="scientific">Microbacterium kyungheense</name>
    <dbReference type="NCBI Taxonomy" id="1263636"/>
    <lineage>
        <taxon>Bacteria</taxon>
        <taxon>Bacillati</taxon>
        <taxon>Actinomycetota</taxon>
        <taxon>Actinomycetes</taxon>
        <taxon>Micrococcales</taxon>
        <taxon>Microbacteriaceae</taxon>
        <taxon>Microbacterium</taxon>
    </lineage>
</organism>
<dbReference type="RefSeq" id="WP_141892742.1">
    <property type="nucleotide sequence ID" value="NZ_BAABLH010000001.1"/>
</dbReference>
<dbReference type="OrthoDB" id="5120211at2"/>
<dbReference type="AlphaFoldDB" id="A0A543FKR2"/>
<keyword evidence="3" id="KW-1185">Reference proteome</keyword>
<comment type="caution">
    <text evidence="2">The sequence shown here is derived from an EMBL/GenBank/DDBJ whole genome shotgun (WGS) entry which is preliminary data.</text>
</comment>
<gene>
    <name evidence="2" type="ORF">FB391_0551</name>
</gene>
<feature type="transmembrane region" description="Helical" evidence="1">
    <location>
        <begin position="12"/>
        <end position="28"/>
    </location>
</feature>
<keyword evidence="1" id="KW-0812">Transmembrane</keyword>
<dbReference type="Proteomes" id="UP000320235">
    <property type="component" value="Unassembled WGS sequence"/>
</dbReference>